<feature type="region of interest" description="Disordered" evidence="1">
    <location>
        <begin position="248"/>
        <end position="272"/>
    </location>
</feature>
<evidence type="ECO:0000256" key="1">
    <source>
        <dbReference type="SAM" id="MobiDB-lite"/>
    </source>
</evidence>
<reference evidence="3" key="1">
    <citation type="submission" date="2018-06" db="EMBL/GenBank/DDBJ databases">
        <authorList>
            <person name="Zhirakovskaya E."/>
        </authorList>
    </citation>
    <scope>NUCLEOTIDE SEQUENCE</scope>
</reference>
<evidence type="ECO:0008006" key="4">
    <source>
        <dbReference type="Google" id="ProtNLM"/>
    </source>
</evidence>
<keyword evidence="2" id="KW-0812">Transmembrane</keyword>
<sequence length="272" mass="29491">MGFLTSIFGDGQSDIWTVILALAVVLVLIILAVWALKLVFKASGSISRGRQRRLAIVDTLVLDAKRSLILVRRDNVEHLIISNGTNDLVVESGIVTSETTSQPQTGQQARKPASTKRATKSPEKNKPSANGEQDAAAQRLGLSNILTRPKSAGTTRKEPPVYSKGQKSRPRNQEPTGARPGATSLRHTGLLRPTSEMETVFPLEERDNIAPQNNDSDMNELQQVDAQAMVSVEEGANPVNVDAQIKPAENEGVRAQQANIGDADEDLESKER</sequence>
<feature type="compositionally biased region" description="Acidic residues" evidence="1">
    <location>
        <begin position="262"/>
        <end position="272"/>
    </location>
</feature>
<dbReference type="PANTHER" id="PTHR38766">
    <property type="entry name" value="FLAGELLAR PROTEIN FLIO"/>
    <property type="match status" value="1"/>
</dbReference>
<accession>A0A3B0U018</accession>
<dbReference type="PANTHER" id="PTHR38766:SF1">
    <property type="entry name" value="FLAGELLAR PROTEIN FLIO"/>
    <property type="match status" value="1"/>
</dbReference>
<protein>
    <recommendedName>
        <fullName evidence="4">Flagellar biosynthesis protein FliO</fullName>
    </recommendedName>
</protein>
<dbReference type="EMBL" id="UOEO01000241">
    <property type="protein sequence ID" value="VAW23628.1"/>
    <property type="molecule type" value="Genomic_DNA"/>
</dbReference>
<gene>
    <name evidence="3" type="ORF">MNBD_ALPHA12-1457</name>
</gene>
<feature type="region of interest" description="Disordered" evidence="1">
    <location>
        <begin position="97"/>
        <end position="194"/>
    </location>
</feature>
<evidence type="ECO:0000256" key="2">
    <source>
        <dbReference type="SAM" id="Phobius"/>
    </source>
</evidence>
<proteinExistence type="predicted"/>
<name>A0A3B0U018_9ZZZZ</name>
<evidence type="ECO:0000313" key="3">
    <source>
        <dbReference type="EMBL" id="VAW23628.1"/>
    </source>
</evidence>
<keyword evidence="2" id="KW-0472">Membrane</keyword>
<dbReference type="InterPro" id="IPR052205">
    <property type="entry name" value="FliO/MopB"/>
</dbReference>
<feature type="compositionally biased region" description="Polar residues" evidence="1">
    <location>
        <begin position="97"/>
        <end position="108"/>
    </location>
</feature>
<dbReference type="AlphaFoldDB" id="A0A3B0U018"/>
<keyword evidence="2" id="KW-1133">Transmembrane helix</keyword>
<organism evidence="3">
    <name type="scientific">hydrothermal vent metagenome</name>
    <dbReference type="NCBI Taxonomy" id="652676"/>
    <lineage>
        <taxon>unclassified sequences</taxon>
        <taxon>metagenomes</taxon>
        <taxon>ecological metagenomes</taxon>
    </lineage>
</organism>
<feature type="transmembrane region" description="Helical" evidence="2">
    <location>
        <begin position="15"/>
        <end position="40"/>
    </location>
</feature>